<evidence type="ECO:0000256" key="5">
    <source>
        <dbReference type="ARBA" id="ARBA00022490"/>
    </source>
</evidence>
<dbReference type="FunFam" id="1.10.1520.10:FF:000001">
    <property type="entry name" value="Ribonuclease 3"/>
    <property type="match status" value="1"/>
</dbReference>
<evidence type="ECO:0000256" key="8">
    <source>
        <dbReference type="ARBA" id="ARBA00022694"/>
    </source>
</evidence>
<keyword evidence="6 15" id="KW-0698">rRNA processing</keyword>
<comment type="caution">
    <text evidence="18">The sequence shown here is derived from an EMBL/GenBank/DDBJ whole genome shotgun (WGS) entry which is preliminary data.</text>
</comment>
<dbReference type="PROSITE" id="PS50137">
    <property type="entry name" value="DS_RBD"/>
    <property type="match status" value="1"/>
</dbReference>
<evidence type="ECO:0000256" key="3">
    <source>
        <dbReference type="ARBA" id="ARBA00010183"/>
    </source>
</evidence>
<evidence type="ECO:0000256" key="7">
    <source>
        <dbReference type="ARBA" id="ARBA00022664"/>
    </source>
</evidence>
<evidence type="ECO:0000256" key="11">
    <source>
        <dbReference type="ARBA" id="ARBA00022759"/>
    </source>
</evidence>
<dbReference type="InterPro" id="IPR000999">
    <property type="entry name" value="RNase_III_dom"/>
</dbReference>
<dbReference type="PROSITE" id="PS50142">
    <property type="entry name" value="RNASE_3_2"/>
    <property type="match status" value="1"/>
</dbReference>
<dbReference type="PANTHER" id="PTHR11207">
    <property type="entry name" value="RIBONUCLEASE III"/>
    <property type="match status" value="1"/>
</dbReference>
<dbReference type="GO" id="GO:0046872">
    <property type="term" value="F:metal ion binding"/>
    <property type="evidence" value="ECO:0007669"/>
    <property type="project" value="UniProtKB-KW"/>
</dbReference>
<dbReference type="GO" id="GO:0004525">
    <property type="term" value="F:ribonuclease III activity"/>
    <property type="evidence" value="ECO:0007669"/>
    <property type="project" value="UniProtKB-UniRule"/>
</dbReference>
<evidence type="ECO:0000256" key="12">
    <source>
        <dbReference type="ARBA" id="ARBA00022801"/>
    </source>
</evidence>
<dbReference type="NCBIfam" id="TIGR02191">
    <property type="entry name" value="RNaseIII"/>
    <property type="match status" value="1"/>
</dbReference>
<dbReference type="SMART" id="SM00358">
    <property type="entry name" value="DSRM"/>
    <property type="match status" value="1"/>
</dbReference>
<feature type="active site" evidence="15">
    <location>
        <position position="51"/>
    </location>
</feature>
<comment type="function">
    <text evidence="15">Digests double-stranded RNA. Involved in the processing of primary rRNA transcript to yield the immediate precursors to the large and small rRNAs (23S and 16S). Processes some mRNAs, and tRNAs when they are encoded in the rRNA operon. Processes pre-crRNA and tracrRNA of type II CRISPR loci if present in the organism.</text>
</comment>
<dbReference type="GO" id="GO:0003725">
    <property type="term" value="F:double-stranded RNA binding"/>
    <property type="evidence" value="ECO:0007669"/>
    <property type="project" value="TreeGrafter"/>
</dbReference>
<dbReference type="EMBL" id="MHBZ01000019">
    <property type="protein sequence ID" value="OGY11342.1"/>
    <property type="molecule type" value="Genomic_DNA"/>
</dbReference>
<sequence>MDDAREKIIEEKTGIVFQDKALLHRAFVHRSFLNERKDEKESNERLEFLGDAVLEFLVSNHIYLHFPGQDEGHLTALRSKLVNTTSLAQTARNLNLGESLYLSRGEEQGGGRTNTSLLANTVEALLGAIFLDQGVDGAGEFVDKFILTKIPETVRESLKDPKSMLQEFVQAQGLPAPIYKLVSQIGPDHAKEFTVEVLIDKKPYAQGKGSSKKIATQDAAALALQQWKANNSQ</sequence>
<comment type="cofactor">
    <cofactor evidence="15">
        <name>Mg(2+)</name>
        <dbReference type="ChEBI" id="CHEBI:18420"/>
    </cofactor>
</comment>
<dbReference type="Pfam" id="PF00035">
    <property type="entry name" value="dsrm"/>
    <property type="match status" value="1"/>
</dbReference>
<proteinExistence type="inferred from homology"/>
<keyword evidence="7 15" id="KW-0507">mRNA processing</keyword>
<dbReference type="GO" id="GO:0010468">
    <property type="term" value="P:regulation of gene expression"/>
    <property type="evidence" value="ECO:0007669"/>
    <property type="project" value="TreeGrafter"/>
</dbReference>
<dbReference type="InterPro" id="IPR014720">
    <property type="entry name" value="dsRBD_dom"/>
</dbReference>
<evidence type="ECO:0000256" key="10">
    <source>
        <dbReference type="ARBA" id="ARBA00022723"/>
    </source>
</evidence>
<dbReference type="PROSITE" id="PS00517">
    <property type="entry name" value="RNASE_3_1"/>
    <property type="match status" value="1"/>
</dbReference>
<dbReference type="SMART" id="SM00535">
    <property type="entry name" value="RIBOc"/>
    <property type="match status" value="1"/>
</dbReference>
<dbReference type="Gene3D" id="3.30.160.20">
    <property type="match status" value="1"/>
</dbReference>
<dbReference type="SUPFAM" id="SSF54768">
    <property type="entry name" value="dsRNA-binding domain-like"/>
    <property type="match status" value="1"/>
</dbReference>
<comment type="similarity">
    <text evidence="3">Belongs to the ribonuclease III family.</text>
</comment>
<feature type="domain" description="DRBM" evidence="16">
    <location>
        <begin position="160"/>
        <end position="229"/>
    </location>
</feature>
<dbReference type="GO" id="GO:0008033">
    <property type="term" value="P:tRNA processing"/>
    <property type="evidence" value="ECO:0007669"/>
    <property type="project" value="UniProtKB-KW"/>
</dbReference>
<feature type="binding site" evidence="15">
    <location>
        <position position="120"/>
    </location>
    <ligand>
        <name>Mg(2+)</name>
        <dbReference type="ChEBI" id="CHEBI:18420"/>
    </ligand>
</feature>
<dbReference type="FunFam" id="3.30.160.20:FF:000003">
    <property type="entry name" value="Ribonuclease 3"/>
    <property type="match status" value="1"/>
</dbReference>
<comment type="catalytic activity">
    <reaction evidence="1 15">
        <text>Endonucleolytic cleavage to 5'-phosphomonoester.</text>
        <dbReference type="EC" id="3.1.26.3"/>
    </reaction>
</comment>
<evidence type="ECO:0000256" key="6">
    <source>
        <dbReference type="ARBA" id="ARBA00022552"/>
    </source>
</evidence>
<dbReference type="STRING" id="1797516.A3D26_02445"/>
<dbReference type="HAMAP" id="MF_00104">
    <property type="entry name" value="RNase_III"/>
    <property type="match status" value="1"/>
</dbReference>
<dbReference type="SUPFAM" id="SSF69065">
    <property type="entry name" value="RNase III domain-like"/>
    <property type="match status" value="1"/>
</dbReference>
<dbReference type="EC" id="3.1.26.3" evidence="15"/>
<dbReference type="GO" id="GO:0042802">
    <property type="term" value="F:identical protein binding"/>
    <property type="evidence" value="ECO:0007669"/>
    <property type="project" value="UniProtKB-ARBA"/>
</dbReference>
<evidence type="ECO:0000256" key="15">
    <source>
        <dbReference type="HAMAP-Rule" id="MF_00104"/>
    </source>
</evidence>
<feature type="active site" evidence="15">
    <location>
        <position position="123"/>
    </location>
</feature>
<feature type="binding site" evidence="15">
    <location>
        <position position="123"/>
    </location>
    <ligand>
        <name>Mg(2+)</name>
        <dbReference type="ChEBI" id="CHEBI:18420"/>
    </ligand>
</feature>
<dbReference type="Proteomes" id="UP000178319">
    <property type="component" value="Unassembled WGS sequence"/>
</dbReference>
<dbReference type="InterPro" id="IPR036389">
    <property type="entry name" value="RNase_III_sf"/>
</dbReference>
<evidence type="ECO:0000256" key="4">
    <source>
        <dbReference type="ARBA" id="ARBA00011738"/>
    </source>
</evidence>
<comment type="subunit">
    <text evidence="4 15">Homodimer.</text>
</comment>
<evidence type="ECO:0000256" key="14">
    <source>
        <dbReference type="ARBA" id="ARBA00022884"/>
    </source>
</evidence>
<name>A0A1G1V828_9BACT</name>
<keyword evidence="12 15" id="KW-0378">Hydrolase</keyword>
<keyword evidence="15" id="KW-0699">rRNA-binding</keyword>
<gene>
    <name evidence="15" type="primary">rnc</name>
    <name evidence="18" type="ORF">A3D26_02445</name>
</gene>
<evidence type="ECO:0000256" key="1">
    <source>
        <dbReference type="ARBA" id="ARBA00000109"/>
    </source>
</evidence>
<organism evidence="18 19">
    <name type="scientific">Candidatus Blackburnbacteria bacterium RIFCSPHIGHO2_02_FULL_44_20</name>
    <dbReference type="NCBI Taxonomy" id="1797516"/>
    <lineage>
        <taxon>Bacteria</taxon>
        <taxon>Candidatus Blackburniibacteriota</taxon>
    </lineage>
</organism>
<keyword evidence="11 15" id="KW-0255">Endonuclease</keyword>
<evidence type="ECO:0000259" key="16">
    <source>
        <dbReference type="PROSITE" id="PS50137"/>
    </source>
</evidence>
<evidence type="ECO:0000256" key="2">
    <source>
        <dbReference type="ARBA" id="ARBA00004496"/>
    </source>
</evidence>
<dbReference type="Pfam" id="PF14622">
    <property type="entry name" value="Ribonucleas_3_3"/>
    <property type="match status" value="1"/>
</dbReference>
<evidence type="ECO:0000259" key="17">
    <source>
        <dbReference type="PROSITE" id="PS50142"/>
    </source>
</evidence>
<dbReference type="GO" id="GO:0006364">
    <property type="term" value="P:rRNA processing"/>
    <property type="evidence" value="ECO:0007669"/>
    <property type="project" value="UniProtKB-UniRule"/>
</dbReference>
<dbReference type="CDD" id="cd00593">
    <property type="entry name" value="RIBOc"/>
    <property type="match status" value="1"/>
</dbReference>
<keyword evidence="5 15" id="KW-0963">Cytoplasm</keyword>
<comment type="subcellular location">
    <subcellularLocation>
        <location evidence="2 15">Cytoplasm</location>
    </subcellularLocation>
</comment>
<keyword evidence="9 15" id="KW-0540">Nuclease</keyword>
<dbReference type="AlphaFoldDB" id="A0A1G1V828"/>
<reference evidence="18 19" key="1">
    <citation type="journal article" date="2016" name="Nat. Commun.">
        <title>Thousands of microbial genomes shed light on interconnected biogeochemical processes in an aquifer system.</title>
        <authorList>
            <person name="Anantharaman K."/>
            <person name="Brown C.T."/>
            <person name="Hug L.A."/>
            <person name="Sharon I."/>
            <person name="Castelle C.J."/>
            <person name="Probst A.J."/>
            <person name="Thomas B.C."/>
            <person name="Singh A."/>
            <person name="Wilkins M.J."/>
            <person name="Karaoz U."/>
            <person name="Brodie E.L."/>
            <person name="Williams K.H."/>
            <person name="Hubbard S.S."/>
            <person name="Banfield J.F."/>
        </authorList>
    </citation>
    <scope>NUCLEOTIDE SEQUENCE [LARGE SCALE GENOMIC DNA]</scope>
</reference>
<dbReference type="GO" id="GO:0005737">
    <property type="term" value="C:cytoplasm"/>
    <property type="evidence" value="ECO:0007669"/>
    <property type="project" value="UniProtKB-SubCell"/>
</dbReference>
<keyword evidence="14 15" id="KW-0694">RNA-binding</keyword>
<dbReference type="Gene3D" id="1.10.1520.10">
    <property type="entry name" value="Ribonuclease III domain"/>
    <property type="match status" value="1"/>
</dbReference>
<evidence type="ECO:0000313" key="19">
    <source>
        <dbReference type="Proteomes" id="UP000178319"/>
    </source>
</evidence>
<dbReference type="PANTHER" id="PTHR11207:SF0">
    <property type="entry name" value="RIBONUCLEASE 3"/>
    <property type="match status" value="1"/>
</dbReference>
<keyword evidence="8 15" id="KW-0819">tRNA processing</keyword>
<accession>A0A1G1V828</accession>
<evidence type="ECO:0000256" key="13">
    <source>
        <dbReference type="ARBA" id="ARBA00022842"/>
    </source>
</evidence>
<evidence type="ECO:0000256" key="9">
    <source>
        <dbReference type="ARBA" id="ARBA00022722"/>
    </source>
</evidence>
<keyword evidence="10 15" id="KW-0479">Metal-binding</keyword>
<dbReference type="InterPro" id="IPR011907">
    <property type="entry name" value="RNase_III"/>
</dbReference>
<dbReference type="GO" id="GO:0006397">
    <property type="term" value="P:mRNA processing"/>
    <property type="evidence" value="ECO:0007669"/>
    <property type="project" value="UniProtKB-UniRule"/>
</dbReference>
<evidence type="ECO:0000313" key="18">
    <source>
        <dbReference type="EMBL" id="OGY11342.1"/>
    </source>
</evidence>
<dbReference type="CDD" id="cd10845">
    <property type="entry name" value="DSRM_RNAse_III_family"/>
    <property type="match status" value="1"/>
</dbReference>
<dbReference type="GO" id="GO:0019843">
    <property type="term" value="F:rRNA binding"/>
    <property type="evidence" value="ECO:0007669"/>
    <property type="project" value="UniProtKB-KW"/>
</dbReference>
<protein>
    <recommendedName>
        <fullName evidence="15">Ribonuclease 3</fullName>
        <ecNumber evidence="15">3.1.26.3</ecNumber>
    </recommendedName>
    <alternativeName>
        <fullName evidence="15">Ribonuclease III</fullName>
        <shortName evidence="15">RNase III</shortName>
    </alternativeName>
</protein>
<feature type="binding site" evidence="15">
    <location>
        <position position="47"/>
    </location>
    <ligand>
        <name>Mg(2+)</name>
        <dbReference type="ChEBI" id="CHEBI:18420"/>
    </ligand>
</feature>
<feature type="domain" description="RNase III" evidence="17">
    <location>
        <begin position="6"/>
        <end position="134"/>
    </location>
</feature>
<keyword evidence="13 15" id="KW-0460">Magnesium</keyword>